<evidence type="ECO:0000256" key="2">
    <source>
        <dbReference type="ARBA" id="ARBA00011738"/>
    </source>
</evidence>
<protein>
    <recommendedName>
        <fullName evidence="11">Metallo-beta-lactamase domain-containing protein</fullName>
    </recommendedName>
</protein>
<dbReference type="PANTHER" id="PTHR46018:SF2">
    <property type="entry name" value="ZINC PHOSPHODIESTERASE ELAC PROTEIN 1"/>
    <property type="match status" value="1"/>
</dbReference>
<evidence type="ECO:0000256" key="1">
    <source>
        <dbReference type="ARBA" id="ARBA00001947"/>
    </source>
</evidence>
<dbReference type="InterPro" id="IPR036866">
    <property type="entry name" value="RibonucZ/Hydroxyglut_hydro"/>
</dbReference>
<evidence type="ECO:0000313" key="10">
    <source>
        <dbReference type="Proteomes" id="UP001157974"/>
    </source>
</evidence>
<organism evidence="9 10">
    <name type="scientific">Rhodosorus marinus</name>
    <dbReference type="NCBI Taxonomy" id="101924"/>
    <lineage>
        <taxon>Eukaryota</taxon>
        <taxon>Rhodophyta</taxon>
        <taxon>Stylonematophyceae</taxon>
        <taxon>Stylonematales</taxon>
        <taxon>Stylonemataceae</taxon>
        <taxon>Rhodosorus</taxon>
    </lineage>
</organism>
<dbReference type="EMBL" id="JAMWBK010000003">
    <property type="protein sequence ID" value="KAJ8907017.1"/>
    <property type="molecule type" value="Genomic_DNA"/>
</dbReference>
<dbReference type="GO" id="GO:0042781">
    <property type="term" value="F:3'-tRNA processing endoribonuclease activity"/>
    <property type="evidence" value="ECO:0007669"/>
    <property type="project" value="TreeGrafter"/>
</dbReference>
<dbReference type="Gene3D" id="3.60.15.10">
    <property type="entry name" value="Ribonuclease Z/Hydroxyacylglutathione hydrolase-like"/>
    <property type="match status" value="1"/>
</dbReference>
<evidence type="ECO:0000256" key="6">
    <source>
        <dbReference type="ARBA" id="ARBA00022759"/>
    </source>
</evidence>
<name>A0AAV8V1G0_9RHOD</name>
<dbReference type="Proteomes" id="UP001157974">
    <property type="component" value="Unassembled WGS sequence"/>
</dbReference>
<keyword evidence="6" id="KW-0255">Endonuclease</keyword>
<keyword evidence="4" id="KW-0540">Nuclease</keyword>
<reference evidence="9 10" key="1">
    <citation type="journal article" date="2023" name="Nat. Commun.">
        <title>Origin of minicircular mitochondrial genomes in red algae.</title>
        <authorList>
            <person name="Lee Y."/>
            <person name="Cho C.H."/>
            <person name="Lee Y.M."/>
            <person name="Park S.I."/>
            <person name="Yang J.H."/>
            <person name="West J.A."/>
            <person name="Bhattacharya D."/>
            <person name="Yoon H.S."/>
        </authorList>
    </citation>
    <scope>NUCLEOTIDE SEQUENCE [LARGE SCALE GENOMIC DNA]</scope>
    <source>
        <strain evidence="9 10">CCMP1338</strain>
        <tissue evidence="9">Whole cell</tissue>
    </source>
</reference>
<dbReference type="HAMAP" id="MF_01818">
    <property type="entry name" value="RNase_Z_BN"/>
    <property type="match status" value="1"/>
</dbReference>
<evidence type="ECO:0008006" key="11">
    <source>
        <dbReference type="Google" id="ProtNLM"/>
    </source>
</evidence>
<evidence type="ECO:0000256" key="3">
    <source>
        <dbReference type="ARBA" id="ARBA00022694"/>
    </source>
</evidence>
<sequence length="586" mass="64862">MMGFVLAQACSFGRGKLLLNNRYGGICVRASKGAESSEPAFETVTQQAIDDIRSIELEWQGVDPPGLEDEEDIPSVGAGWVDQNGDPLEVTDIEDVEKFFDELMAEEDENEDGRRADSRSNHNPWCPVEAGTWRVVHLGTSSAMPTRKRNVSSIALTFSRGSEKKPTVMIQDAGEGAAGRLQYAKWFDDELLGCVRYICITHVHGDHIYGLPNLLRMVGSYYARRKFSNRHENLRSDEEEGQEDPVIQIFAPYGVRGFLRVATNMMTDVGVRFSVRELVPREEDFQHVGRRDLWRPGTDAFFLESEIRRGFSAQTWSPRREGVPPAHEKEVKMDDIRASDDGSWILVDDEELRISAAPLKHRVPCFGYVYESKPGVSDDSQGDQELDMELARSLGVKGRQYSVLRDGRPVTVKSTGLVVTPEAVMKSSSPSSAGKGGPGKKIVLLGDTCDSSLAVGVADKADVLVHEATFSSKLADRARIAMHSTGTMAGEFAKRTSAKSLVLTHFSSRYEAFVTKPAEELAESLSSAEARELVDVPIDELEEEEEEEIDEGEEDFVSIEELVAEAKDAFGSNAVTAAYDYYEYSV</sequence>
<gene>
    <name evidence="9" type="ORF">NDN08_003500</name>
</gene>
<dbReference type="GO" id="GO:0046872">
    <property type="term" value="F:metal ion binding"/>
    <property type="evidence" value="ECO:0007669"/>
    <property type="project" value="UniProtKB-KW"/>
</dbReference>
<evidence type="ECO:0000256" key="4">
    <source>
        <dbReference type="ARBA" id="ARBA00022722"/>
    </source>
</evidence>
<dbReference type="GO" id="GO:0005634">
    <property type="term" value="C:nucleus"/>
    <property type="evidence" value="ECO:0007669"/>
    <property type="project" value="TreeGrafter"/>
</dbReference>
<dbReference type="SUPFAM" id="SSF56281">
    <property type="entry name" value="Metallo-hydrolase/oxidoreductase"/>
    <property type="match status" value="1"/>
</dbReference>
<evidence type="ECO:0000256" key="7">
    <source>
        <dbReference type="ARBA" id="ARBA00022801"/>
    </source>
</evidence>
<keyword evidence="8" id="KW-0862">Zinc</keyword>
<comment type="subunit">
    <text evidence="2">Homodimer.</text>
</comment>
<evidence type="ECO:0000313" key="9">
    <source>
        <dbReference type="EMBL" id="KAJ8907017.1"/>
    </source>
</evidence>
<keyword evidence="7" id="KW-0378">Hydrolase</keyword>
<comment type="caution">
    <text evidence="9">The sequence shown here is derived from an EMBL/GenBank/DDBJ whole genome shotgun (WGS) entry which is preliminary data.</text>
</comment>
<keyword evidence="10" id="KW-1185">Reference proteome</keyword>
<comment type="cofactor">
    <cofactor evidence="1">
        <name>Zn(2+)</name>
        <dbReference type="ChEBI" id="CHEBI:29105"/>
    </cofactor>
</comment>
<dbReference type="AlphaFoldDB" id="A0AAV8V1G0"/>
<proteinExistence type="inferred from homology"/>
<dbReference type="PANTHER" id="PTHR46018">
    <property type="entry name" value="ZINC PHOSPHODIESTERASE ELAC PROTEIN 1"/>
    <property type="match status" value="1"/>
</dbReference>
<keyword evidence="3" id="KW-0819">tRNA processing</keyword>
<accession>A0AAV8V1G0</accession>
<evidence type="ECO:0000256" key="5">
    <source>
        <dbReference type="ARBA" id="ARBA00022723"/>
    </source>
</evidence>
<dbReference type="InterPro" id="IPR013471">
    <property type="entry name" value="RNase_Z/BN"/>
</dbReference>
<evidence type="ECO:0000256" key="8">
    <source>
        <dbReference type="ARBA" id="ARBA00022833"/>
    </source>
</evidence>
<keyword evidence="5" id="KW-0479">Metal-binding</keyword>